<feature type="transmembrane region" description="Helical" evidence="1">
    <location>
        <begin position="179"/>
        <end position="200"/>
    </location>
</feature>
<feature type="transmembrane region" description="Helical" evidence="1">
    <location>
        <begin position="59"/>
        <end position="80"/>
    </location>
</feature>
<gene>
    <name evidence="2" type="ORF">NCTC10113_01288</name>
</gene>
<evidence type="ECO:0000313" key="2">
    <source>
        <dbReference type="EMBL" id="VEU56381.1"/>
    </source>
</evidence>
<dbReference type="EMBL" id="LR214939">
    <property type="protein sequence ID" value="VEU56381.1"/>
    <property type="molecule type" value="Genomic_DNA"/>
</dbReference>
<feature type="transmembrane region" description="Helical" evidence="1">
    <location>
        <begin position="212"/>
        <end position="233"/>
    </location>
</feature>
<keyword evidence="2" id="KW-0614">Plasmid</keyword>
<accession>A0A448ZYN4</accession>
<keyword evidence="1" id="KW-0812">Transmembrane</keyword>
<keyword evidence="1" id="KW-0472">Membrane</keyword>
<geneLocation type="plasmid" evidence="2">
    <name>2</name>
</geneLocation>
<sequence length="271" mass="31854">MNARTKELRELKKPSIQALWFWILLSIIFLCAITFWIYIVSVFQYRYNIDAKWYLNDIIILITSGILIGLLLLMLSFTVLKMLKKALIKNFFEFYCYLNSLHSKHNLTLIKDTRFLPLYTSNKMQTREEYINFIASILKYEPTSIDYKNLKYEIEEDFAKHAFKDPDFLKLRSDTFSKVIFLDLIAPALVATMLIVLSILYPSKNDEPLRAIPRFAIVLASIILTLAISISTYELVMCAKIKNIETFNNFFMFSFNSYKFKLLNSSIVKIR</sequence>
<name>A0A448ZYN4_METSV</name>
<protein>
    <submittedName>
        <fullName evidence="2">Uncharacterized protein</fullName>
    </submittedName>
</protein>
<feature type="transmembrane region" description="Helical" evidence="1">
    <location>
        <begin position="20"/>
        <end position="39"/>
    </location>
</feature>
<proteinExistence type="predicted"/>
<evidence type="ECO:0000256" key="1">
    <source>
        <dbReference type="SAM" id="Phobius"/>
    </source>
</evidence>
<dbReference type="AlphaFoldDB" id="A0A448ZYN4"/>
<keyword evidence="1" id="KW-1133">Transmembrane helix</keyword>
<reference evidence="2" key="1">
    <citation type="submission" date="2019-01" db="EMBL/GenBank/DDBJ databases">
        <authorList>
            <consortium name="Pathogen Informatics"/>
        </authorList>
    </citation>
    <scope>NUCLEOTIDE SEQUENCE [LARGE SCALE GENOMIC DNA]</scope>
    <source>
        <strain evidence="2">NCTC10113</strain>
    </source>
</reference>
<dbReference type="RefSeq" id="WP_024544279.1">
    <property type="nucleotide sequence ID" value="NZ_BPLV01000001.1"/>
</dbReference>
<organism evidence="2">
    <name type="scientific">Metamycoplasma salivarium</name>
    <name type="common">Mycoplasma salivarium</name>
    <dbReference type="NCBI Taxonomy" id="2124"/>
    <lineage>
        <taxon>Bacteria</taxon>
        <taxon>Bacillati</taxon>
        <taxon>Mycoplasmatota</taxon>
        <taxon>Mycoplasmoidales</taxon>
        <taxon>Metamycoplasmataceae</taxon>
        <taxon>Metamycoplasma</taxon>
    </lineage>
</organism>